<comment type="caution">
    <text evidence="1">The sequence shown here is derived from an EMBL/GenBank/DDBJ whole genome shotgun (WGS) entry which is preliminary data.</text>
</comment>
<sequence>MGEVTLLDNTCRTVAVRYRFVFKNYECGTRQLEYLPHEVIKCEVDVSNDDDDIKEEIEIEEVDVKFLRSLDPKEWKRQDHYKVLGLANARYKASDEHIKTAYRKMVLKHHPDKRKAQGEEIRTDDDYFTCITMAYETLGNQIKRRSYDSVDPEFDNLIPHGTELKQDFFEIFPYYFDINSRWSERKRVPKLGDMSSSREHVESFYSFWYEFKSWREYSYEDEEDKEKCQDRDERRYVDKMNKAERLRKKKEEMSRIRQLVDLAYNADPRIAKFKQEDKERKLAMKKAKQTAAQQRKEEEERILRELQEAKDKAEAEERAKLEAKRLEREAQKKVLKKERKTFRDTCKANNYFTQDKDEMLKHMQAVESICETLSAIELEELNKNLKNNGRQAFTKALNESESRIEEEKKSVLESYTQRVSNQLEVNNPALRIAEWTTDHLHLLIKAVNLFPAGTNQRWEVVANFINQHGSFPENSKKFNAKAVLAKAKDLQNTDFSKNNLKEAANKQAFDNLKKEKRNVVLMKKNKPENMETLNGSQNLANGDIKMEKPWTATEQQLLEQALKTYPASTPERWDRIADCVPERSKKDCMKRYKELVEIIVFSSLYEEKCPFTRDYNLIKSELQNLGDYDKTCIETAFHGVNNIVLTEWGSNTACDIILVTDGSTGIGPGSLKESLATASQRPPTNAFPLPFAFPAKLHIVCVAASNDPSLIKSKPLYQELIDISGYEGSVLLPENQLNETSVCNLFQKLAEDMYTSFRGVLKCGNLESKVILSPAPVPYTKITDFDYQTYNLSDVIDVCGFISVADVGSPMAISRHLILPAGTNVKENPLLKTTEIDLTTDDDTTDEGRMPSFCVLLHGALKVENMAALVTISENWFGFIYSWADSKKKSNLMLTILMPGSDSVPWLGDLNYLHCSDNFSNELLSSFPVRPTEKRSYSQNSVVWIRQAGLQSDIQKILRHARKLPEKTQQFYKVCYRYQFYLN</sequence>
<evidence type="ECO:0000313" key="2">
    <source>
        <dbReference type="Proteomes" id="UP001056778"/>
    </source>
</evidence>
<dbReference type="Proteomes" id="UP001056778">
    <property type="component" value="Chromosome 2"/>
</dbReference>
<organism evidence="1 2">
    <name type="scientific">Holotrichia oblita</name>
    <name type="common">Chafer beetle</name>
    <dbReference type="NCBI Taxonomy" id="644536"/>
    <lineage>
        <taxon>Eukaryota</taxon>
        <taxon>Metazoa</taxon>
        <taxon>Ecdysozoa</taxon>
        <taxon>Arthropoda</taxon>
        <taxon>Hexapoda</taxon>
        <taxon>Insecta</taxon>
        <taxon>Pterygota</taxon>
        <taxon>Neoptera</taxon>
        <taxon>Endopterygota</taxon>
        <taxon>Coleoptera</taxon>
        <taxon>Polyphaga</taxon>
        <taxon>Scarabaeiformia</taxon>
        <taxon>Scarabaeidae</taxon>
        <taxon>Melolonthinae</taxon>
        <taxon>Holotrichia</taxon>
    </lineage>
</organism>
<keyword evidence="2" id="KW-1185">Reference proteome</keyword>
<proteinExistence type="predicted"/>
<protein>
    <submittedName>
        <fullName evidence="1">Dnaj subfamily c member 2</fullName>
    </submittedName>
</protein>
<reference evidence="1" key="1">
    <citation type="submission" date="2022-04" db="EMBL/GenBank/DDBJ databases">
        <title>Chromosome-scale genome assembly of Holotrichia oblita Faldermann.</title>
        <authorList>
            <person name="Rongchong L."/>
        </authorList>
    </citation>
    <scope>NUCLEOTIDE SEQUENCE</scope>
    <source>
        <strain evidence="1">81SQS9</strain>
    </source>
</reference>
<name>A0ACB9TJ33_HOLOL</name>
<gene>
    <name evidence="1" type="ORF">MML48_2g00018950</name>
</gene>
<dbReference type="EMBL" id="CM043016">
    <property type="protein sequence ID" value="KAI4466797.1"/>
    <property type="molecule type" value="Genomic_DNA"/>
</dbReference>
<accession>A0ACB9TJ33</accession>
<evidence type="ECO:0000313" key="1">
    <source>
        <dbReference type="EMBL" id="KAI4466797.1"/>
    </source>
</evidence>